<accession>A0ABW2W8E4</accession>
<proteinExistence type="predicted"/>
<feature type="transmembrane region" description="Helical" evidence="1">
    <location>
        <begin position="273"/>
        <end position="291"/>
    </location>
</feature>
<keyword evidence="1" id="KW-0812">Transmembrane</keyword>
<sequence>MGIESDKVVYEYLSRVGDVAQQRQLPSAVRMRLVSQLRDEIDERRARAGVDTPAAVRRIIARLGSPDDVVSAAGPGAGAGSGAGSGVAPGAVVGVPAPREAESEPAVVEPRGVEPRVVERGARGDWWQERGPFGDEVPGFVGGIEIAEVLRPPVAEPVAGEEADAEEEVPAEEAPKRRLPRLPSLRGWGSPLLLLAAGLLVAGAVLGNLVPLAFGWLIVYLSRRLSRNEVRVAVMGLPGAALACGLLWLWGRAAGRWGEPIADGAMSDAVGEAWPWVVRGAAVSSAVFLVWRARRRG</sequence>
<evidence type="ECO:0000313" key="3">
    <source>
        <dbReference type="Proteomes" id="UP001597023"/>
    </source>
</evidence>
<dbReference type="EMBL" id="JBHTEB010000001">
    <property type="protein sequence ID" value="MFD0315763.1"/>
    <property type="molecule type" value="Genomic_DNA"/>
</dbReference>
<dbReference type="RefSeq" id="WP_381609401.1">
    <property type="nucleotide sequence ID" value="NZ_JBHTEB010000001.1"/>
</dbReference>
<gene>
    <name evidence="2" type="ORF">ACFQZ6_16315</name>
</gene>
<reference evidence="3" key="1">
    <citation type="journal article" date="2019" name="Int. J. Syst. Evol. Microbiol.">
        <title>The Global Catalogue of Microorganisms (GCM) 10K type strain sequencing project: providing services to taxonomists for standard genome sequencing and annotation.</title>
        <authorList>
            <consortium name="The Broad Institute Genomics Platform"/>
            <consortium name="The Broad Institute Genome Sequencing Center for Infectious Disease"/>
            <person name="Wu L."/>
            <person name="Ma J."/>
        </authorList>
    </citation>
    <scope>NUCLEOTIDE SEQUENCE [LARGE SCALE GENOMIC DNA]</scope>
    <source>
        <strain evidence="3">CGMCC 4.7400</strain>
    </source>
</reference>
<protein>
    <recommendedName>
        <fullName evidence="4">Integral membrane protein</fullName>
    </recommendedName>
</protein>
<keyword evidence="1" id="KW-0472">Membrane</keyword>
<evidence type="ECO:0008006" key="4">
    <source>
        <dbReference type="Google" id="ProtNLM"/>
    </source>
</evidence>
<name>A0ABW2W8E4_9ACTN</name>
<keyword evidence="1" id="KW-1133">Transmembrane helix</keyword>
<feature type="transmembrane region" description="Helical" evidence="1">
    <location>
        <begin position="192"/>
        <end position="220"/>
    </location>
</feature>
<keyword evidence="3" id="KW-1185">Reference proteome</keyword>
<evidence type="ECO:0000313" key="2">
    <source>
        <dbReference type="EMBL" id="MFD0315763.1"/>
    </source>
</evidence>
<feature type="transmembrane region" description="Helical" evidence="1">
    <location>
        <begin position="232"/>
        <end position="253"/>
    </location>
</feature>
<comment type="caution">
    <text evidence="2">The sequence shown here is derived from an EMBL/GenBank/DDBJ whole genome shotgun (WGS) entry which is preliminary data.</text>
</comment>
<evidence type="ECO:0000256" key="1">
    <source>
        <dbReference type="SAM" id="Phobius"/>
    </source>
</evidence>
<dbReference type="Proteomes" id="UP001597023">
    <property type="component" value="Unassembled WGS sequence"/>
</dbReference>
<organism evidence="2 3">
    <name type="scientific">Streptomyces flavalbus</name>
    <dbReference type="NCBI Taxonomy" id="2665155"/>
    <lineage>
        <taxon>Bacteria</taxon>
        <taxon>Bacillati</taxon>
        <taxon>Actinomycetota</taxon>
        <taxon>Actinomycetes</taxon>
        <taxon>Kitasatosporales</taxon>
        <taxon>Streptomycetaceae</taxon>
        <taxon>Streptomyces</taxon>
    </lineage>
</organism>